<keyword evidence="1" id="KW-0812">Transmembrane</keyword>
<feature type="transmembrane region" description="Helical" evidence="1">
    <location>
        <begin position="21"/>
        <end position="38"/>
    </location>
</feature>
<accession>A0A2A9ND72</accession>
<reference evidence="2 3" key="1">
    <citation type="submission" date="2014-02" db="EMBL/GenBank/DDBJ databases">
        <title>Transposable element dynamics among asymbiotic and ectomycorrhizal Amanita fungi.</title>
        <authorList>
            <consortium name="DOE Joint Genome Institute"/>
            <person name="Hess J."/>
            <person name="Skrede I."/>
            <person name="Wolfe B."/>
            <person name="LaButti K."/>
            <person name="Ohm R.A."/>
            <person name="Grigoriev I.V."/>
            <person name="Pringle A."/>
        </authorList>
    </citation>
    <scope>NUCLEOTIDE SEQUENCE [LARGE SCALE GENOMIC DNA]</scope>
    <source>
        <strain evidence="2 3">SKay4041</strain>
    </source>
</reference>
<dbReference type="OrthoDB" id="9451547at2759"/>
<dbReference type="PANTHER" id="PTHR35043:SF7">
    <property type="entry name" value="TRANSCRIPTION FACTOR DOMAIN-CONTAINING PROTEIN"/>
    <property type="match status" value="1"/>
</dbReference>
<feature type="transmembrane region" description="Helical" evidence="1">
    <location>
        <begin position="307"/>
        <end position="326"/>
    </location>
</feature>
<dbReference type="AlphaFoldDB" id="A0A2A9ND72"/>
<sequence length="379" mass="43416">MNQDQHTTPWAGVDKYRTTQAIVWSCLSTMFLCTWVALHPDVLDSSHRRFRYWWYRGVKRAGLTLVALIAPEYILLDAYGTWRNACNMVQEIHDMFPDCQWTEVHTQFVCMGGFRLVRVDRTSYQLEEHWFLCELSRGSIDLPEVTEKGILDKSKGDVVSKGVTMVQTTYFVLQCIHRAARGLVVTELELTAVAHTLFSVMIYFFWWNKPLNVEVPIEVHEKSLPWIAPPSSPAGGSSVHAEDVNLLTGQCKRQLSLRVRMGLGCYNASGTAVDFLRFTLIFFLGRLFGAVHCLAWNTHFPTRAASIVWRVSVLMVTFCPFISYVIPHIRWIHIGSVYVIFAVYCVARVCLLVLSFYSLQSLPFDAHVALSWTSYLLHF</sequence>
<proteinExistence type="predicted"/>
<keyword evidence="1" id="KW-0472">Membrane</keyword>
<dbReference type="Proteomes" id="UP000242287">
    <property type="component" value="Unassembled WGS sequence"/>
</dbReference>
<dbReference type="PANTHER" id="PTHR35043">
    <property type="entry name" value="TRANSCRIPTION FACTOR DOMAIN-CONTAINING PROTEIN"/>
    <property type="match status" value="1"/>
</dbReference>
<dbReference type="EMBL" id="KZ302223">
    <property type="protein sequence ID" value="PFH46197.1"/>
    <property type="molecule type" value="Genomic_DNA"/>
</dbReference>
<keyword evidence="1" id="KW-1133">Transmembrane helix</keyword>
<evidence type="ECO:0000256" key="1">
    <source>
        <dbReference type="SAM" id="Phobius"/>
    </source>
</evidence>
<dbReference type="STRING" id="703135.A0A2A9ND72"/>
<organism evidence="2 3">
    <name type="scientific">Amanita thiersii Skay4041</name>
    <dbReference type="NCBI Taxonomy" id="703135"/>
    <lineage>
        <taxon>Eukaryota</taxon>
        <taxon>Fungi</taxon>
        <taxon>Dikarya</taxon>
        <taxon>Basidiomycota</taxon>
        <taxon>Agaricomycotina</taxon>
        <taxon>Agaricomycetes</taxon>
        <taxon>Agaricomycetidae</taxon>
        <taxon>Agaricales</taxon>
        <taxon>Pluteineae</taxon>
        <taxon>Amanitaceae</taxon>
        <taxon>Amanita</taxon>
    </lineage>
</organism>
<gene>
    <name evidence="2" type="ORF">AMATHDRAFT_70381</name>
</gene>
<feature type="transmembrane region" description="Helical" evidence="1">
    <location>
        <begin position="332"/>
        <end position="357"/>
    </location>
</feature>
<evidence type="ECO:0000313" key="3">
    <source>
        <dbReference type="Proteomes" id="UP000242287"/>
    </source>
</evidence>
<name>A0A2A9ND72_9AGAR</name>
<feature type="transmembrane region" description="Helical" evidence="1">
    <location>
        <begin position="58"/>
        <end position="76"/>
    </location>
</feature>
<keyword evidence="3" id="KW-1185">Reference proteome</keyword>
<evidence type="ECO:0000313" key="2">
    <source>
        <dbReference type="EMBL" id="PFH46197.1"/>
    </source>
</evidence>
<protein>
    <submittedName>
        <fullName evidence="2">Uncharacterized protein</fullName>
    </submittedName>
</protein>